<proteinExistence type="predicted"/>
<protein>
    <submittedName>
        <fullName evidence="1">CoA transferase</fullName>
    </submittedName>
</protein>
<keyword evidence="1" id="KW-0808">Transferase</keyword>
<reference evidence="1" key="1">
    <citation type="journal article" date="2020" name="ISME J.">
        <title>Gammaproteobacteria mediating utilization of methyl-, sulfur- and petroleum organic compounds in deep ocean hydrothermal plumes.</title>
        <authorList>
            <person name="Zhou Z."/>
            <person name="Liu Y."/>
            <person name="Pan J."/>
            <person name="Cron B.R."/>
            <person name="Toner B.M."/>
            <person name="Anantharaman K."/>
            <person name="Breier J.A."/>
            <person name="Dick G.J."/>
            <person name="Li M."/>
        </authorList>
    </citation>
    <scope>NUCLEOTIDE SEQUENCE</scope>
    <source>
        <strain evidence="1">SZUA-1515</strain>
    </source>
</reference>
<evidence type="ECO:0000313" key="2">
    <source>
        <dbReference type="Proteomes" id="UP000608579"/>
    </source>
</evidence>
<dbReference type="Gene3D" id="3.40.1080.10">
    <property type="entry name" value="Glutaconate Coenzyme A-transferase"/>
    <property type="match status" value="1"/>
</dbReference>
<dbReference type="InterPro" id="IPR004165">
    <property type="entry name" value="CoA_trans_fam_I"/>
</dbReference>
<sequence length="234" mass="25762">MISAAAREIRDGELVFVGMRLPLLAFNLAKSIWAPNAIGIFEAGLLRENVCLEYIHTMCDLPLQTGASWLTGLLEVMSCLQRGEVDLGIIGGAQVDSSGNVNSTLVKTVEGARRLPGSGGACDIAVLSKRLVVVMPLEARRVRRRVDYITSPCGAEEVTLVTDKALFKKGRGDERLRVVGIYKGVEPGDVLREAGEMVSKEELEEVEEVKPPTEEELRVLRRLDKEGFWTRRRG</sequence>
<gene>
    <name evidence="1" type="ORF">EYH45_07750</name>
</gene>
<accession>A0A833EB86</accession>
<dbReference type="Pfam" id="PF01144">
    <property type="entry name" value="CoA_trans"/>
    <property type="match status" value="1"/>
</dbReference>
<dbReference type="InterPro" id="IPR037171">
    <property type="entry name" value="NagB/RpiA_transferase-like"/>
</dbReference>
<dbReference type="SMART" id="SM00882">
    <property type="entry name" value="CoA_trans"/>
    <property type="match status" value="1"/>
</dbReference>
<name>A0A833EB86_CALS0</name>
<organism evidence="1 2">
    <name type="scientific">Caldiarchaeum subterraneum</name>
    <dbReference type="NCBI Taxonomy" id="311458"/>
    <lineage>
        <taxon>Archaea</taxon>
        <taxon>Nitrososphaerota</taxon>
        <taxon>Candidatus Caldarchaeales</taxon>
        <taxon>Candidatus Caldarchaeaceae</taxon>
        <taxon>Candidatus Caldarchaeum</taxon>
    </lineage>
</organism>
<comment type="caution">
    <text evidence="1">The sequence shown here is derived from an EMBL/GenBank/DDBJ whole genome shotgun (WGS) entry which is preliminary data.</text>
</comment>
<dbReference type="EMBL" id="DQVM01000153">
    <property type="protein sequence ID" value="HIQ30435.1"/>
    <property type="molecule type" value="Genomic_DNA"/>
</dbReference>
<dbReference type="PANTHER" id="PTHR43293:SF3">
    <property type="entry name" value="CHOLESTEROL RING-CLEAVING HYDROLASE IPDB SUBUNIT"/>
    <property type="match status" value="1"/>
</dbReference>
<dbReference type="GO" id="GO:0008410">
    <property type="term" value="F:CoA-transferase activity"/>
    <property type="evidence" value="ECO:0007669"/>
    <property type="project" value="InterPro"/>
</dbReference>
<evidence type="ECO:0000313" key="1">
    <source>
        <dbReference type="EMBL" id="HIQ30435.1"/>
    </source>
</evidence>
<dbReference type="AlphaFoldDB" id="A0A833EB86"/>
<dbReference type="Proteomes" id="UP000608579">
    <property type="component" value="Unassembled WGS sequence"/>
</dbReference>
<dbReference type="SUPFAM" id="SSF100950">
    <property type="entry name" value="NagB/RpiA/CoA transferase-like"/>
    <property type="match status" value="1"/>
</dbReference>
<dbReference type="PANTHER" id="PTHR43293">
    <property type="entry name" value="ACETATE COA-TRANSFERASE YDIF"/>
    <property type="match status" value="1"/>
</dbReference>